<dbReference type="InterPro" id="IPR024344">
    <property type="entry name" value="MDMPI_metal-binding"/>
</dbReference>
<feature type="domain" description="Mycothiol-dependent maleylpyruvate isomerase metal-binding" evidence="1">
    <location>
        <begin position="10"/>
        <end position="155"/>
    </location>
</feature>
<proteinExistence type="predicted"/>
<dbReference type="EMBL" id="JBHYPX010000026">
    <property type="protein sequence ID" value="MFE1353278.1"/>
    <property type="molecule type" value="Genomic_DNA"/>
</dbReference>
<evidence type="ECO:0000313" key="2">
    <source>
        <dbReference type="EMBL" id="MFE1353278.1"/>
    </source>
</evidence>
<keyword evidence="3" id="KW-1185">Reference proteome</keyword>
<reference evidence="2 3" key="1">
    <citation type="submission" date="2024-09" db="EMBL/GenBank/DDBJ databases">
        <title>The Natural Products Discovery Center: Release of the First 8490 Sequenced Strains for Exploring Actinobacteria Biosynthetic Diversity.</title>
        <authorList>
            <person name="Kalkreuter E."/>
            <person name="Kautsar S.A."/>
            <person name="Yang D."/>
            <person name="Bader C.D."/>
            <person name="Teijaro C.N."/>
            <person name="Fluegel L."/>
            <person name="Davis C.M."/>
            <person name="Simpson J.R."/>
            <person name="Lauterbach L."/>
            <person name="Steele A.D."/>
            <person name="Gui C."/>
            <person name="Meng S."/>
            <person name="Li G."/>
            <person name="Viehrig K."/>
            <person name="Ye F."/>
            <person name="Su P."/>
            <person name="Kiefer A.F."/>
            <person name="Nichols A."/>
            <person name="Cepeda A.J."/>
            <person name="Yan W."/>
            <person name="Fan B."/>
            <person name="Jiang Y."/>
            <person name="Adhikari A."/>
            <person name="Zheng C.-J."/>
            <person name="Schuster L."/>
            <person name="Cowan T.M."/>
            <person name="Smanski M.J."/>
            <person name="Chevrette M.G."/>
            <person name="De Carvalho L.P.S."/>
            <person name="Shen B."/>
        </authorList>
    </citation>
    <scope>NUCLEOTIDE SEQUENCE [LARGE SCALE GENOMIC DNA]</scope>
    <source>
        <strain evidence="2 3">NPDC058753</strain>
    </source>
</reference>
<gene>
    <name evidence="2" type="ORF">ACFW6T_14965</name>
</gene>
<protein>
    <submittedName>
        <fullName evidence="2">Maleylpyruvate isomerase N-terminal domain-containing protein</fullName>
    </submittedName>
</protein>
<dbReference type="GO" id="GO:0016853">
    <property type="term" value="F:isomerase activity"/>
    <property type="evidence" value="ECO:0007669"/>
    <property type="project" value="UniProtKB-KW"/>
</dbReference>
<organism evidence="2 3">
    <name type="scientific">Kitasatospora phosalacinea</name>
    <dbReference type="NCBI Taxonomy" id="2065"/>
    <lineage>
        <taxon>Bacteria</taxon>
        <taxon>Bacillati</taxon>
        <taxon>Actinomycetota</taxon>
        <taxon>Actinomycetes</taxon>
        <taxon>Kitasatosporales</taxon>
        <taxon>Streptomycetaceae</taxon>
        <taxon>Kitasatospora</taxon>
    </lineage>
</organism>
<comment type="caution">
    <text evidence="2">The sequence shown here is derived from an EMBL/GenBank/DDBJ whole genome shotgun (WGS) entry which is preliminary data.</text>
</comment>
<dbReference type="InterPro" id="IPR034660">
    <property type="entry name" value="DinB/YfiT-like"/>
</dbReference>
<dbReference type="RefSeq" id="WP_380326555.1">
    <property type="nucleotide sequence ID" value="NZ_JBHYPW010000034.1"/>
</dbReference>
<dbReference type="NCBIfam" id="TIGR03083">
    <property type="entry name" value="maleylpyruvate isomerase family mycothiol-dependent enzyme"/>
    <property type="match status" value="1"/>
</dbReference>
<dbReference type="Pfam" id="PF11716">
    <property type="entry name" value="MDMPI_N"/>
    <property type="match status" value="1"/>
</dbReference>
<keyword evidence="2" id="KW-0413">Isomerase</keyword>
<evidence type="ECO:0000259" key="1">
    <source>
        <dbReference type="Pfam" id="PF11716"/>
    </source>
</evidence>
<dbReference type="Gene3D" id="1.20.120.450">
    <property type="entry name" value="dinb family like domain"/>
    <property type="match status" value="1"/>
</dbReference>
<accession>A0ABW6GKL6</accession>
<name>A0ABW6GKL6_9ACTN</name>
<dbReference type="SUPFAM" id="SSF109854">
    <property type="entry name" value="DinB/YfiT-like putative metalloenzymes"/>
    <property type="match status" value="1"/>
</dbReference>
<dbReference type="InterPro" id="IPR017517">
    <property type="entry name" value="Maleyloyr_isom"/>
</dbReference>
<dbReference type="Proteomes" id="UP001599542">
    <property type="component" value="Unassembled WGS sequence"/>
</dbReference>
<sequence>MDRGAVRQAFAAEAAAVEKALTGIGEAAWRRPTRCTPWTVAELFAHVVVVVGRLDGMLDAPAPARAEVTAAGYYRPDARFAPTANADRIALARDRAADGPALLAEHARTWRDADRRCRAEPDGRVVRTRHGDPMLLTDFLTTRVVELAVHGLDLADALDHDPWLTEPAADLLDALLLADGDTDPDAVRAELGWDRPAFLRKATGRTPLDRTEQDVLARTGLTWLTLG</sequence>
<evidence type="ECO:0000313" key="3">
    <source>
        <dbReference type="Proteomes" id="UP001599542"/>
    </source>
</evidence>